<organism evidence="2 3">
    <name type="scientific">Halorubrum saccharovorum</name>
    <dbReference type="NCBI Taxonomy" id="2248"/>
    <lineage>
        <taxon>Archaea</taxon>
        <taxon>Methanobacteriati</taxon>
        <taxon>Methanobacteriota</taxon>
        <taxon>Stenosarchaea group</taxon>
        <taxon>Halobacteria</taxon>
        <taxon>Halobacteriales</taxon>
        <taxon>Haloferacaceae</taxon>
        <taxon>Halorubrum</taxon>
    </lineage>
</organism>
<name>A0A081EXG6_9EURY</name>
<sequence length="69" mass="7598">MTDTAEEVRQLAPHWGVMFVVMFVVLALVERVVGSLSFLPSMLLVFVVAFGYPAVVRALGVAPPVWQRP</sequence>
<protein>
    <submittedName>
        <fullName evidence="2">Uncharacterized protein</fullName>
    </submittedName>
</protein>
<comment type="caution">
    <text evidence="2">The sequence shown here is derived from an EMBL/GenBank/DDBJ whole genome shotgun (WGS) entry which is preliminary data.</text>
</comment>
<proteinExistence type="predicted"/>
<keyword evidence="1" id="KW-0472">Membrane</keyword>
<keyword evidence="3" id="KW-1185">Reference proteome</keyword>
<dbReference type="Proteomes" id="UP000053331">
    <property type="component" value="Unassembled WGS sequence"/>
</dbReference>
<gene>
    <name evidence="2" type="ORF">FK85_07365</name>
</gene>
<evidence type="ECO:0000256" key="1">
    <source>
        <dbReference type="SAM" id="Phobius"/>
    </source>
</evidence>
<dbReference type="AlphaFoldDB" id="A0A081EXG6"/>
<dbReference type="EMBL" id="JNFH02000008">
    <property type="protein sequence ID" value="KDS92104.1"/>
    <property type="molecule type" value="Genomic_DNA"/>
</dbReference>
<feature type="transmembrane region" description="Helical" evidence="1">
    <location>
        <begin position="12"/>
        <end position="29"/>
    </location>
</feature>
<dbReference type="OrthoDB" id="328135at2157"/>
<keyword evidence="1" id="KW-1133">Transmembrane helix</keyword>
<accession>A0A081EXG6</accession>
<keyword evidence="1" id="KW-0812">Transmembrane</keyword>
<feature type="transmembrane region" description="Helical" evidence="1">
    <location>
        <begin position="36"/>
        <end position="55"/>
    </location>
</feature>
<reference evidence="2 3" key="1">
    <citation type="journal article" date="2015" name="Genome Announc.">
        <title>Draft genome sequence of a Halorubrum H3 strain isolated from the burlinskoye salt lake (Altai Krai, Russia).</title>
        <authorList>
            <person name="Rozanov A.S."/>
            <person name="Bryanskaya A.V."/>
            <person name="Malup T.K."/>
            <person name="Kotenko A.V."/>
            <person name="Peltek S.E."/>
        </authorList>
    </citation>
    <scope>NUCLEOTIDE SEQUENCE [LARGE SCALE GENOMIC DNA]</scope>
    <source>
        <strain evidence="2 3">H3</strain>
    </source>
</reference>
<evidence type="ECO:0000313" key="3">
    <source>
        <dbReference type="Proteomes" id="UP000053331"/>
    </source>
</evidence>
<evidence type="ECO:0000313" key="2">
    <source>
        <dbReference type="EMBL" id="KDS92104.1"/>
    </source>
</evidence>
<dbReference type="RefSeq" id="WP_050023627.1">
    <property type="nucleotide sequence ID" value="NZ_JNFH02000008.1"/>
</dbReference>